<protein>
    <submittedName>
        <fullName evidence="1">Uncharacterized protein</fullName>
    </submittedName>
</protein>
<sequence>MPPYRSGTRFARRGVGCLRGKPPWGPSPMRTLSGSGRAAMGPLPHERYRVGSPGDLGPIGPYMRPLPHKPPYPLYQNLKENSMELRFLFNFNFRKS</sequence>
<organism evidence="1 2">
    <name type="scientific">Entomophthora muscae</name>
    <dbReference type="NCBI Taxonomy" id="34485"/>
    <lineage>
        <taxon>Eukaryota</taxon>
        <taxon>Fungi</taxon>
        <taxon>Fungi incertae sedis</taxon>
        <taxon>Zoopagomycota</taxon>
        <taxon>Entomophthoromycotina</taxon>
        <taxon>Entomophthoromycetes</taxon>
        <taxon>Entomophthorales</taxon>
        <taxon>Entomophthoraceae</taxon>
        <taxon>Entomophthora</taxon>
    </lineage>
</organism>
<comment type="caution">
    <text evidence="1">The sequence shown here is derived from an EMBL/GenBank/DDBJ whole genome shotgun (WGS) entry which is preliminary data.</text>
</comment>
<dbReference type="Proteomes" id="UP001165960">
    <property type="component" value="Unassembled WGS sequence"/>
</dbReference>
<name>A0ACC2UJ57_9FUNG</name>
<gene>
    <name evidence="1" type="ORF">DSO57_1038989</name>
</gene>
<reference evidence="1" key="1">
    <citation type="submission" date="2022-04" db="EMBL/GenBank/DDBJ databases">
        <title>Genome of the entomopathogenic fungus Entomophthora muscae.</title>
        <authorList>
            <person name="Elya C."/>
            <person name="Lovett B.R."/>
            <person name="Lee E."/>
            <person name="Macias A.M."/>
            <person name="Hajek A.E."/>
            <person name="De Bivort B.L."/>
            <person name="Kasson M.T."/>
            <person name="De Fine Licht H.H."/>
            <person name="Stajich J.E."/>
        </authorList>
    </citation>
    <scope>NUCLEOTIDE SEQUENCE</scope>
    <source>
        <strain evidence="1">Berkeley</strain>
    </source>
</reference>
<accession>A0ACC2UJ57</accession>
<dbReference type="EMBL" id="QTSX02000564">
    <property type="protein sequence ID" value="KAJ9086883.1"/>
    <property type="molecule type" value="Genomic_DNA"/>
</dbReference>
<evidence type="ECO:0000313" key="1">
    <source>
        <dbReference type="EMBL" id="KAJ9086883.1"/>
    </source>
</evidence>
<evidence type="ECO:0000313" key="2">
    <source>
        <dbReference type="Proteomes" id="UP001165960"/>
    </source>
</evidence>
<keyword evidence="2" id="KW-1185">Reference proteome</keyword>
<proteinExistence type="predicted"/>